<proteinExistence type="predicted"/>
<dbReference type="PROSITE" id="PS51387">
    <property type="entry name" value="FAD_PCMH"/>
    <property type="match status" value="1"/>
</dbReference>
<accession>X1BRQ7</accession>
<dbReference type="InterPro" id="IPR016166">
    <property type="entry name" value="FAD-bd_PCMH"/>
</dbReference>
<name>X1BRQ7_9ZZZZ</name>
<reference evidence="5" key="1">
    <citation type="journal article" date="2014" name="Front. Microbiol.">
        <title>High frequency of phylogenetically diverse reductive dehalogenase-homologous genes in deep subseafloor sedimentary metagenomes.</title>
        <authorList>
            <person name="Kawai M."/>
            <person name="Futagami T."/>
            <person name="Toyoda A."/>
            <person name="Takaki Y."/>
            <person name="Nishi S."/>
            <person name="Hori S."/>
            <person name="Arai W."/>
            <person name="Tsubouchi T."/>
            <person name="Morono Y."/>
            <person name="Uchiyama I."/>
            <person name="Ito T."/>
            <person name="Fujiyama A."/>
            <person name="Inagaki F."/>
            <person name="Takami H."/>
        </authorList>
    </citation>
    <scope>NUCLEOTIDE SEQUENCE</scope>
    <source>
        <strain evidence="5">Expedition CK06-06</strain>
    </source>
</reference>
<evidence type="ECO:0000256" key="3">
    <source>
        <dbReference type="ARBA" id="ARBA00023002"/>
    </source>
</evidence>
<dbReference type="InterPro" id="IPR036318">
    <property type="entry name" value="FAD-bd_PCMH-like_sf"/>
</dbReference>
<dbReference type="InterPro" id="IPR016169">
    <property type="entry name" value="FAD-bd_PCMH_sub2"/>
</dbReference>
<keyword evidence="2" id="KW-0274">FAD</keyword>
<dbReference type="Pfam" id="PF00941">
    <property type="entry name" value="FAD_binding_5"/>
    <property type="match status" value="1"/>
</dbReference>
<dbReference type="InterPro" id="IPR051312">
    <property type="entry name" value="Diverse_Substr_Oxidored"/>
</dbReference>
<dbReference type="Gene3D" id="3.30.43.10">
    <property type="entry name" value="Uridine Diphospho-n-acetylenolpyruvylglucosamine Reductase, domain 2"/>
    <property type="match status" value="1"/>
</dbReference>
<feature type="non-terminal residue" evidence="5">
    <location>
        <position position="1"/>
    </location>
</feature>
<dbReference type="PANTHER" id="PTHR42659:SF2">
    <property type="entry name" value="XANTHINE DEHYDROGENASE SUBUNIT C-RELATED"/>
    <property type="match status" value="1"/>
</dbReference>
<dbReference type="EMBL" id="BART01011578">
    <property type="protein sequence ID" value="GAG86858.1"/>
    <property type="molecule type" value="Genomic_DNA"/>
</dbReference>
<keyword evidence="3" id="KW-0560">Oxidoreductase</keyword>
<evidence type="ECO:0000256" key="1">
    <source>
        <dbReference type="ARBA" id="ARBA00022630"/>
    </source>
</evidence>
<dbReference type="Gene3D" id="3.30.465.10">
    <property type="match status" value="2"/>
</dbReference>
<dbReference type="AlphaFoldDB" id="X1BRQ7"/>
<keyword evidence="1" id="KW-0285">Flavoprotein</keyword>
<evidence type="ECO:0000313" key="5">
    <source>
        <dbReference type="EMBL" id="GAG86858.1"/>
    </source>
</evidence>
<dbReference type="PANTHER" id="PTHR42659">
    <property type="entry name" value="XANTHINE DEHYDROGENASE SUBUNIT C-RELATED"/>
    <property type="match status" value="1"/>
</dbReference>
<dbReference type="InterPro" id="IPR016167">
    <property type="entry name" value="FAD-bd_PCMH_sub1"/>
</dbReference>
<evidence type="ECO:0000259" key="4">
    <source>
        <dbReference type="PROSITE" id="PS51387"/>
    </source>
</evidence>
<feature type="domain" description="FAD-binding PCMH-type" evidence="4">
    <location>
        <begin position="15"/>
        <end position="245"/>
    </location>
</feature>
<dbReference type="SUPFAM" id="SSF56176">
    <property type="entry name" value="FAD-binding/transporter-associated domain-like"/>
    <property type="match status" value="1"/>
</dbReference>
<evidence type="ECO:0000256" key="2">
    <source>
        <dbReference type="ARBA" id="ARBA00022827"/>
    </source>
</evidence>
<organism evidence="5">
    <name type="scientific">marine sediment metagenome</name>
    <dbReference type="NCBI Taxonomy" id="412755"/>
    <lineage>
        <taxon>unclassified sequences</taxon>
        <taxon>metagenomes</taxon>
        <taxon>ecological metagenomes</taxon>
    </lineage>
</organism>
<protein>
    <recommendedName>
        <fullName evidence="4">FAD-binding PCMH-type domain-containing protein</fullName>
    </recommendedName>
</protein>
<sequence>EEIKKALLWLSKYWGKPAYPEYYHAKTVDEAVSLLNEYGEGAKIIAGGIDLVGLMKNKVLSPRVLINIKAIPHLKHITENADGAAIGALTLINDIERFNLIKEKWPILFEAAHSIASPQVRNMATIGGNLCQEVRCWYYRRSPVTGISFDCRRKRENGICYAANGENQYHAIIGGTECFAVCPSDMATVLLALDARINTVNTSGGRSIPKEFIHPKSVKYQALNLLQKSPFYQSLNYRYFIAILA</sequence>
<dbReference type="InterPro" id="IPR002346">
    <property type="entry name" value="Mopterin_DH_FAD-bd"/>
</dbReference>
<dbReference type="GO" id="GO:0071949">
    <property type="term" value="F:FAD binding"/>
    <property type="evidence" value="ECO:0007669"/>
    <property type="project" value="InterPro"/>
</dbReference>
<gene>
    <name evidence="5" type="ORF">S01H4_24593</name>
</gene>
<comment type="caution">
    <text evidence="5">The sequence shown here is derived from an EMBL/GenBank/DDBJ whole genome shotgun (WGS) entry which is preliminary data.</text>
</comment>
<dbReference type="GO" id="GO:0016491">
    <property type="term" value="F:oxidoreductase activity"/>
    <property type="evidence" value="ECO:0007669"/>
    <property type="project" value="UniProtKB-KW"/>
</dbReference>